<gene>
    <name evidence="10" type="ORF">KDW_00400</name>
</gene>
<keyword evidence="8" id="KW-0289">Folate biosynthesis</keyword>
<dbReference type="PROSITE" id="PS00794">
    <property type="entry name" value="HPPK"/>
    <property type="match status" value="1"/>
</dbReference>
<accession>A0A5J4KBH6</accession>
<dbReference type="PANTHER" id="PTHR43071:SF1">
    <property type="entry name" value="2-AMINO-4-HYDROXY-6-HYDROXYMETHYLDIHYDROPTERIDINE PYROPHOSPHOKINASE"/>
    <property type="match status" value="1"/>
</dbReference>
<keyword evidence="7" id="KW-0067">ATP-binding</keyword>
<dbReference type="Pfam" id="PF01288">
    <property type="entry name" value="HPPK"/>
    <property type="match status" value="1"/>
</dbReference>
<dbReference type="CDD" id="cd00483">
    <property type="entry name" value="HPPK"/>
    <property type="match status" value="1"/>
</dbReference>
<evidence type="ECO:0000256" key="2">
    <source>
        <dbReference type="ARBA" id="ARBA00005051"/>
    </source>
</evidence>
<dbReference type="EC" id="2.7.6.3" evidence="3"/>
<evidence type="ECO:0000256" key="8">
    <source>
        <dbReference type="ARBA" id="ARBA00022909"/>
    </source>
</evidence>
<dbReference type="InterPro" id="IPR000550">
    <property type="entry name" value="Hppk"/>
</dbReference>
<evidence type="ECO:0000256" key="5">
    <source>
        <dbReference type="ARBA" id="ARBA00022741"/>
    </source>
</evidence>
<dbReference type="RefSeq" id="WP_151754098.1">
    <property type="nucleotide sequence ID" value="NZ_BKZW01000001.1"/>
</dbReference>
<organism evidence="10 11">
    <name type="scientific">Dictyobacter vulcani</name>
    <dbReference type="NCBI Taxonomy" id="2607529"/>
    <lineage>
        <taxon>Bacteria</taxon>
        <taxon>Bacillati</taxon>
        <taxon>Chloroflexota</taxon>
        <taxon>Ktedonobacteria</taxon>
        <taxon>Ktedonobacterales</taxon>
        <taxon>Dictyobacteraceae</taxon>
        <taxon>Dictyobacter</taxon>
    </lineage>
</organism>
<comment type="catalytic activity">
    <reaction evidence="1">
        <text>6-hydroxymethyl-7,8-dihydropterin + ATP = (7,8-dihydropterin-6-yl)methyl diphosphate + AMP + H(+)</text>
        <dbReference type="Rhea" id="RHEA:11412"/>
        <dbReference type="ChEBI" id="CHEBI:15378"/>
        <dbReference type="ChEBI" id="CHEBI:30616"/>
        <dbReference type="ChEBI" id="CHEBI:44841"/>
        <dbReference type="ChEBI" id="CHEBI:72950"/>
        <dbReference type="ChEBI" id="CHEBI:456215"/>
        <dbReference type="EC" id="2.7.6.3"/>
    </reaction>
</comment>
<evidence type="ECO:0000256" key="6">
    <source>
        <dbReference type="ARBA" id="ARBA00022777"/>
    </source>
</evidence>
<dbReference type="GO" id="GO:0005524">
    <property type="term" value="F:ATP binding"/>
    <property type="evidence" value="ECO:0007669"/>
    <property type="project" value="UniProtKB-KW"/>
</dbReference>
<dbReference type="GO" id="GO:0016301">
    <property type="term" value="F:kinase activity"/>
    <property type="evidence" value="ECO:0007669"/>
    <property type="project" value="UniProtKB-KW"/>
</dbReference>
<keyword evidence="6" id="KW-0418">Kinase</keyword>
<dbReference type="Proteomes" id="UP000326912">
    <property type="component" value="Unassembled WGS sequence"/>
</dbReference>
<name>A0A5J4KBH6_9CHLR</name>
<keyword evidence="4" id="KW-0808">Transferase</keyword>
<comment type="caution">
    <text evidence="10">The sequence shown here is derived from an EMBL/GenBank/DDBJ whole genome shotgun (WGS) entry which is preliminary data.</text>
</comment>
<evidence type="ECO:0000313" key="10">
    <source>
        <dbReference type="EMBL" id="GER85878.1"/>
    </source>
</evidence>
<protein>
    <recommendedName>
        <fullName evidence="3">2-amino-4-hydroxy-6-hydroxymethyldihydropteridine diphosphokinase</fullName>
        <ecNumber evidence="3">2.7.6.3</ecNumber>
    </recommendedName>
</protein>
<evidence type="ECO:0000256" key="4">
    <source>
        <dbReference type="ARBA" id="ARBA00022679"/>
    </source>
</evidence>
<dbReference type="NCBIfam" id="TIGR01498">
    <property type="entry name" value="folK"/>
    <property type="match status" value="1"/>
</dbReference>
<evidence type="ECO:0000259" key="9">
    <source>
        <dbReference type="PROSITE" id="PS00794"/>
    </source>
</evidence>
<reference evidence="10 11" key="1">
    <citation type="submission" date="2019-10" db="EMBL/GenBank/DDBJ databases">
        <title>Dictyobacter vulcani sp. nov., within the class Ktedonobacteria, isolated from soil of volcanic Mt. Zao.</title>
        <authorList>
            <person name="Zheng Y."/>
            <person name="Wang C.M."/>
            <person name="Sakai Y."/>
            <person name="Abe K."/>
            <person name="Yokota A."/>
            <person name="Yabe S."/>
        </authorList>
    </citation>
    <scope>NUCLEOTIDE SEQUENCE [LARGE SCALE GENOMIC DNA]</scope>
    <source>
        <strain evidence="10 11">W12</strain>
    </source>
</reference>
<dbReference type="GO" id="GO:0046654">
    <property type="term" value="P:tetrahydrofolate biosynthetic process"/>
    <property type="evidence" value="ECO:0007669"/>
    <property type="project" value="UniProtKB-UniPathway"/>
</dbReference>
<dbReference type="GO" id="GO:0003848">
    <property type="term" value="F:2-amino-4-hydroxy-6-hydroxymethyldihydropteridine diphosphokinase activity"/>
    <property type="evidence" value="ECO:0007669"/>
    <property type="project" value="UniProtKB-EC"/>
</dbReference>
<dbReference type="InterPro" id="IPR035907">
    <property type="entry name" value="Hppk_sf"/>
</dbReference>
<keyword evidence="11" id="KW-1185">Reference proteome</keyword>
<sequence length="164" mass="18677">MATQHTVYLALGSNLGDRQLQLRKALQELQKVVDIQNISSVYETEPVGYLDQPRFFNIVCYGHTSFTARELLTQAKTIEQQLGRQPTIRNGPRPVDIDILIYEELIHVEDNLILPHPRMHERAFVLVPLTEIAPDVIDPRSGKTARELLQTVSVDGITRRNVQL</sequence>
<dbReference type="GO" id="GO:0046656">
    <property type="term" value="P:folic acid biosynthetic process"/>
    <property type="evidence" value="ECO:0007669"/>
    <property type="project" value="UniProtKB-KW"/>
</dbReference>
<evidence type="ECO:0000313" key="11">
    <source>
        <dbReference type="Proteomes" id="UP000326912"/>
    </source>
</evidence>
<dbReference type="PANTHER" id="PTHR43071">
    <property type="entry name" value="2-AMINO-4-HYDROXY-6-HYDROXYMETHYLDIHYDROPTERIDINE PYROPHOSPHOKINASE"/>
    <property type="match status" value="1"/>
</dbReference>
<feature type="domain" description="7,8-dihydro-6-hydroxymethylpterin-pyrophosphokinase" evidence="9">
    <location>
        <begin position="89"/>
        <end position="100"/>
    </location>
</feature>
<evidence type="ECO:0000256" key="3">
    <source>
        <dbReference type="ARBA" id="ARBA00013253"/>
    </source>
</evidence>
<dbReference type="SUPFAM" id="SSF55083">
    <property type="entry name" value="6-hydroxymethyl-7,8-dihydropterin pyrophosphokinase, HPPK"/>
    <property type="match status" value="1"/>
</dbReference>
<dbReference type="AlphaFoldDB" id="A0A5J4KBH6"/>
<dbReference type="Gene3D" id="3.30.70.560">
    <property type="entry name" value="7,8-Dihydro-6-hydroxymethylpterin-pyrophosphokinase HPPK"/>
    <property type="match status" value="1"/>
</dbReference>
<dbReference type="EMBL" id="BKZW01000001">
    <property type="protein sequence ID" value="GER85878.1"/>
    <property type="molecule type" value="Genomic_DNA"/>
</dbReference>
<comment type="pathway">
    <text evidence="2">Cofactor biosynthesis; tetrahydrofolate biosynthesis; 2-amino-4-hydroxy-6-hydroxymethyl-7,8-dihydropteridine diphosphate from 7,8-dihydroneopterin triphosphate: step 4/4.</text>
</comment>
<keyword evidence="5" id="KW-0547">Nucleotide-binding</keyword>
<evidence type="ECO:0000256" key="7">
    <source>
        <dbReference type="ARBA" id="ARBA00022840"/>
    </source>
</evidence>
<evidence type="ECO:0000256" key="1">
    <source>
        <dbReference type="ARBA" id="ARBA00000198"/>
    </source>
</evidence>
<dbReference type="UniPathway" id="UPA00077">
    <property type="reaction ID" value="UER00155"/>
</dbReference>
<proteinExistence type="predicted"/>